<dbReference type="RefSeq" id="WP_005575992.1">
    <property type="nucleotide sequence ID" value="NZ_FORO01000037.1"/>
</dbReference>
<reference evidence="2 3" key="1">
    <citation type="submission" date="2016-10" db="EMBL/GenBank/DDBJ databases">
        <authorList>
            <person name="de Groot N.N."/>
        </authorList>
    </citation>
    <scope>NUCLEOTIDE SEQUENCE [LARGE SCALE GENOMIC DNA]</scope>
    <source>
        <strain evidence="2 3">SP2</strain>
    </source>
</reference>
<dbReference type="InterPro" id="IPR058370">
    <property type="entry name" value="DUF8057"/>
</dbReference>
<accession>A0A1I3S7Y5</accession>
<dbReference type="GeneID" id="14210120"/>
<dbReference type="OMA" id="NWWDANV"/>
<sequence length="183" mass="21204">MYERNFGTDWETLEDRDHVIRRAFALGVAEQLGSEHPGELERLTEAVDSTYDRSFVEIAYQKGKEKAGAKRPRAERDEDIWEELVEEKTTIDPSETPASTEFDETFGLPRPLRGLDIDAFYVDSTRRIRRPTFLERQAPKPRSKSAQDQTEEDREDDTSSNWWDANVKRDMASETDGNRDAEN</sequence>
<gene>
    <name evidence="2" type="ORF">SAMN05443661_13721</name>
</gene>
<dbReference type="AlphaFoldDB" id="A0A1I3S7Y5"/>
<protein>
    <submittedName>
        <fullName evidence="2">Uncharacterized protein</fullName>
    </submittedName>
</protein>
<proteinExistence type="predicted"/>
<dbReference type="OrthoDB" id="252552at2157"/>
<evidence type="ECO:0000256" key="1">
    <source>
        <dbReference type="SAM" id="MobiDB-lite"/>
    </source>
</evidence>
<evidence type="ECO:0000313" key="3">
    <source>
        <dbReference type="Proteomes" id="UP000182829"/>
    </source>
</evidence>
<organism evidence="2 3">
    <name type="scientific">Natronobacterium gregoryi</name>
    <dbReference type="NCBI Taxonomy" id="44930"/>
    <lineage>
        <taxon>Archaea</taxon>
        <taxon>Methanobacteriati</taxon>
        <taxon>Methanobacteriota</taxon>
        <taxon>Stenosarchaea group</taxon>
        <taxon>Halobacteria</taxon>
        <taxon>Halobacteriales</taxon>
        <taxon>Natrialbaceae</taxon>
        <taxon>Natronobacterium</taxon>
    </lineage>
</organism>
<dbReference type="EMBL" id="FORO01000037">
    <property type="protein sequence ID" value="SFJ53636.1"/>
    <property type="molecule type" value="Genomic_DNA"/>
</dbReference>
<feature type="compositionally biased region" description="Acidic residues" evidence="1">
    <location>
        <begin position="149"/>
        <end position="158"/>
    </location>
</feature>
<name>A0A1I3S7Y5_9EURY</name>
<evidence type="ECO:0000313" key="2">
    <source>
        <dbReference type="EMBL" id="SFJ53636.1"/>
    </source>
</evidence>
<feature type="region of interest" description="Disordered" evidence="1">
    <location>
        <begin position="88"/>
        <end position="108"/>
    </location>
</feature>
<feature type="region of interest" description="Disordered" evidence="1">
    <location>
        <begin position="130"/>
        <end position="183"/>
    </location>
</feature>
<feature type="compositionally biased region" description="Basic and acidic residues" evidence="1">
    <location>
        <begin position="166"/>
        <end position="183"/>
    </location>
</feature>
<dbReference type="Pfam" id="PF26244">
    <property type="entry name" value="DUF8057"/>
    <property type="match status" value="1"/>
</dbReference>
<dbReference type="Proteomes" id="UP000182829">
    <property type="component" value="Unassembled WGS sequence"/>
</dbReference>